<evidence type="ECO:0000313" key="2">
    <source>
        <dbReference type="EMBL" id="TFJ97122.1"/>
    </source>
</evidence>
<dbReference type="EMBL" id="QXTE01000531">
    <property type="protein sequence ID" value="TFJ97122.1"/>
    <property type="molecule type" value="Genomic_DNA"/>
</dbReference>
<dbReference type="Proteomes" id="UP000297703">
    <property type="component" value="Unassembled WGS sequence"/>
</dbReference>
<reference evidence="2 3" key="1">
    <citation type="submission" date="2019-04" db="EMBL/GenBank/DDBJ databases">
        <title>Draft genome of the big-headed turtle Platysternon megacephalum.</title>
        <authorList>
            <person name="Gong S."/>
        </authorList>
    </citation>
    <scope>NUCLEOTIDE SEQUENCE [LARGE SCALE GENOMIC DNA]</scope>
    <source>
        <strain evidence="2">DO16091913</strain>
        <tissue evidence="2">Muscle</tissue>
    </source>
</reference>
<evidence type="ECO:0000256" key="1">
    <source>
        <dbReference type="SAM" id="MobiDB-lite"/>
    </source>
</evidence>
<dbReference type="AlphaFoldDB" id="A0A4D9DQM4"/>
<protein>
    <submittedName>
        <fullName evidence="2">6-phosphofructokinase</fullName>
    </submittedName>
</protein>
<gene>
    <name evidence="2" type="ORF">DR999_PMT21058</name>
</gene>
<keyword evidence="3" id="KW-1185">Reference proteome</keyword>
<reference evidence="2 3" key="2">
    <citation type="submission" date="2019-04" db="EMBL/GenBank/DDBJ databases">
        <title>The genome sequence of big-headed turtle.</title>
        <authorList>
            <person name="Gong S."/>
        </authorList>
    </citation>
    <scope>NUCLEOTIDE SEQUENCE [LARGE SCALE GENOMIC DNA]</scope>
    <source>
        <strain evidence="2">DO16091913</strain>
        <tissue evidence="2">Muscle</tissue>
    </source>
</reference>
<dbReference type="GO" id="GO:0016301">
    <property type="term" value="F:kinase activity"/>
    <property type="evidence" value="ECO:0007669"/>
    <property type="project" value="UniProtKB-KW"/>
</dbReference>
<keyword evidence="2" id="KW-0808">Transferase</keyword>
<feature type="region of interest" description="Disordered" evidence="1">
    <location>
        <begin position="1"/>
        <end position="29"/>
    </location>
</feature>
<evidence type="ECO:0000313" key="3">
    <source>
        <dbReference type="Proteomes" id="UP000297703"/>
    </source>
</evidence>
<organism evidence="2 3">
    <name type="scientific">Platysternon megacephalum</name>
    <name type="common">big-headed turtle</name>
    <dbReference type="NCBI Taxonomy" id="55544"/>
    <lineage>
        <taxon>Eukaryota</taxon>
        <taxon>Metazoa</taxon>
        <taxon>Chordata</taxon>
        <taxon>Craniata</taxon>
        <taxon>Vertebrata</taxon>
        <taxon>Euteleostomi</taxon>
        <taxon>Archelosauria</taxon>
        <taxon>Testudinata</taxon>
        <taxon>Testudines</taxon>
        <taxon>Cryptodira</taxon>
        <taxon>Durocryptodira</taxon>
        <taxon>Testudinoidea</taxon>
        <taxon>Platysternidae</taxon>
        <taxon>Platysternon</taxon>
    </lineage>
</organism>
<proteinExistence type="predicted"/>
<feature type="compositionally biased region" description="Pro residues" evidence="1">
    <location>
        <begin position="82"/>
        <end position="94"/>
    </location>
</feature>
<feature type="region of interest" description="Disordered" evidence="1">
    <location>
        <begin position="75"/>
        <end position="94"/>
    </location>
</feature>
<sequence>MLSLHQAEGDTLSLGVHEGQKDSVRPPTPNYVNTGSIAAALPFWPFPSQALTPPPWAQPGPVHAMETIEGSSYLWENGHLNTPPPPCTPSPHPIPTFTVTIHTTHWLTG</sequence>
<accession>A0A4D9DQM4</accession>
<comment type="caution">
    <text evidence="2">The sequence shown here is derived from an EMBL/GenBank/DDBJ whole genome shotgun (WGS) entry which is preliminary data.</text>
</comment>
<name>A0A4D9DQM4_9SAUR</name>
<keyword evidence="2" id="KW-0418">Kinase</keyword>